<proteinExistence type="predicted"/>
<gene>
    <name evidence="2" type="ORF">NC595_18285</name>
</gene>
<dbReference type="EMBL" id="JAMZEK010000004">
    <property type="protein sequence ID" value="MCP1376001.1"/>
    <property type="molecule type" value="Genomic_DNA"/>
</dbReference>
<keyword evidence="3" id="KW-1185">Reference proteome</keyword>
<evidence type="ECO:0000313" key="3">
    <source>
        <dbReference type="Proteomes" id="UP001204615"/>
    </source>
</evidence>
<evidence type="ECO:0000313" key="2">
    <source>
        <dbReference type="EMBL" id="MCP1376001.1"/>
    </source>
</evidence>
<keyword evidence="1" id="KW-1133">Transmembrane helix</keyword>
<reference evidence="2 3" key="1">
    <citation type="submission" date="2022-06" db="EMBL/GenBank/DDBJ databases">
        <title>Dyella sp. Sa strain:Sa Genome sequencing.</title>
        <authorList>
            <person name="Park S."/>
        </authorList>
    </citation>
    <scope>NUCLEOTIDE SEQUENCE [LARGE SCALE GENOMIC DNA]</scope>
    <source>
        <strain evidence="2 3">Sa</strain>
    </source>
</reference>
<accession>A0ABT1FF63</accession>
<feature type="transmembrane region" description="Helical" evidence="1">
    <location>
        <begin position="93"/>
        <end position="112"/>
    </location>
</feature>
<dbReference type="RefSeq" id="WP_253568789.1">
    <property type="nucleotide sequence ID" value="NZ_JAMZEK010000004.1"/>
</dbReference>
<name>A0ABT1FF63_9GAMM</name>
<protein>
    <recommendedName>
        <fullName evidence="4">ElaB/YqjD/DUF883 family membrane-anchored ribosome-binding protein</fullName>
    </recommendedName>
</protein>
<keyword evidence="1" id="KW-0812">Transmembrane</keyword>
<keyword evidence="1" id="KW-0472">Membrane</keyword>
<evidence type="ECO:0000256" key="1">
    <source>
        <dbReference type="SAM" id="Phobius"/>
    </source>
</evidence>
<sequence>MNAVPHIGRTISQRRHLHLVQQHGSVREYQRNQRQRIEGHVESLRMEQDRFEKTHADLQAEALLDRIMHAGTGECDEGMSPDPVTVAPSIQRLVLAVSAGVALGVLFGRWMGWTP</sequence>
<dbReference type="Proteomes" id="UP001204615">
    <property type="component" value="Unassembled WGS sequence"/>
</dbReference>
<evidence type="ECO:0008006" key="4">
    <source>
        <dbReference type="Google" id="ProtNLM"/>
    </source>
</evidence>
<comment type="caution">
    <text evidence="2">The sequence shown here is derived from an EMBL/GenBank/DDBJ whole genome shotgun (WGS) entry which is preliminary data.</text>
</comment>
<organism evidence="2 3">
    <name type="scientific">Dyella lutea</name>
    <dbReference type="NCBI Taxonomy" id="2950441"/>
    <lineage>
        <taxon>Bacteria</taxon>
        <taxon>Pseudomonadati</taxon>
        <taxon>Pseudomonadota</taxon>
        <taxon>Gammaproteobacteria</taxon>
        <taxon>Lysobacterales</taxon>
        <taxon>Rhodanobacteraceae</taxon>
        <taxon>Dyella</taxon>
    </lineage>
</organism>